<dbReference type="RefSeq" id="WP_407329926.1">
    <property type="nucleotide sequence ID" value="NZ_CP136865.1"/>
</dbReference>
<keyword evidence="3" id="KW-1185">Reference proteome</keyword>
<dbReference type="Proteomes" id="UP001626549">
    <property type="component" value="Chromosome"/>
</dbReference>
<feature type="signal peptide" evidence="1">
    <location>
        <begin position="1"/>
        <end position="19"/>
    </location>
</feature>
<evidence type="ECO:0000256" key="1">
    <source>
        <dbReference type="SAM" id="SignalP"/>
    </source>
</evidence>
<keyword evidence="1" id="KW-0732">Signal</keyword>
<protein>
    <submittedName>
        <fullName evidence="2">Uncharacterized protein</fullName>
    </submittedName>
</protein>
<accession>A0ABZ0IJA2</accession>
<proteinExistence type="predicted"/>
<reference evidence="2 3" key="1">
    <citation type="submission" date="2023-10" db="EMBL/GenBank/DDBJ databases">
        <title>Two novel species belonging to the OM43/NOR5 clade.</title>
        <authorList>
            <person name="Park M."/>
        </authorList>
    </citation>
    <scope>NUCLEOTIDE SEQUENCE [LARGE SCALE GENOMIC DNA]</scope>
    <source>
        <strain evidence="2 3">IMCC45268</strain>
    </source>
</reference>
<name>A0ABZ0IJA2_9GAMM</name>
<sequence>MIFRSFVVLAALFPMVALSQSLGMESDWLELVKGHRDGKSGAQVMEVKKDPATGNQMAMIKVPKVVLLSETDMEEVKVVAKMPEKSEMPDILPELESEWVDDYDNDHYGLLVKLRSDQKIPFRLFFSADGQGGSIDGGVQP</sequence>
<evidence type="ECO:0000313" key="3">
    <source>
        <dbReference type="Proteomes" id="UP001626549"/>
    </source>
</evidence>
<evidence type="ECO:0000313" key="2">
    <source>
        <dbReference type="EMBL" id="WOJ98569.1"/>
    </source>
</evidence>
<gene>
    <name evidence="2" type="ORF">R0137_08355</name>
</gene>
<organism evidence="2 3">
    <name type="scientific">Congregibacter brevis</name>
    <dbReference type="NCBI Taxonomy" id="3081201"/>
    <lineage>
        <taxon>Bacteria</taxon>
        <taxon>Pseudomonadati</taxon>
        <taxon>Pseudomonadota</taxon>
        <taxon>Gammaproteobacteria</taxon>
        <taxon>Cellvibrionales</taxon>
        <taxon>Halieaceae</taxon>
        <taxon>Congregibacter</taxon>
    </lineage>
</organism>
<dbReference type="EMBL" id="CP136865">
    <property type="protein sequence ID" value="WOJ98569.1"/>
    <property type="molecule type" value="Genomic_DNA"/>
</dbReference>
<feature type="chain" id="PRO_5046684447" evidence="1">
    <location>
        <begin position="20"/>
        <end position="141"/>
    </location>
</feature>